<dbReference type="InterPro" id="IPR050425">
    <property type="entry name" value="NAD(P)_dehydrat-like"/>
</dbReference>
<dbReference type="PANTHER" id="PTHR10366:SF564">
    <property type="entry name" value="STEROL-4-ALPHA-CARBOXYLATE 3-DEHYDROGENASE, DECARBOXYLATING"/>
    <property type="match status" value="1"/>
</dbReference>
<feature type="domain" description="3-beta hydroxysteroid dehydrogenase/isomerase" evidence="2">
    <location>
        <begin position="7"/>
        <end position="89"/>
    </location>
</feature>
<gene>
    <name evidence="3" type="ORF">LOAG_15871</name>
</gene>
<reference evidence="3" key="1">
    <citation type="submission" date="2012-04" db="EMBL/GenBank/DDBJ databases">
        <title>The Genome Sequence of Loa loa.</title>
        <authorList>
            <consortium name="The Broad Institute Genome Sequencing Platform"/>
            <consortium name="Broad Institute Genome Sequencing Center for Infectious Disease"/>
            <person name="Nutman T.B."/>
            <person name="Fink D.L."/>
            <person name="Russ C."/>
            <person name="Young S."/>
            <person name="Zeng Q."/>
            <person name="Gargeya S."/>
            <person name="Alvarado L."/>
            <person name="Berlin A."/>
            <person name="Chapman S.B."/>
            <person name="Chen Z."/>
            <person name="Freedman E."/>
            <person name="Gellesch M."/>
            <person name="Goldberg J."/>
            <person name="Griggs A."/>
            <person name="Gujja S."/>
            <person name="Heilman E.R."/>
            <person name="Heiman D."/>
            <person name="Howarth C."/>
            <person name="Mehta T."/>
            <person name="Neiman D."/>
            <person name="Pearson M."/>
            <person name="Roberts A."/>
            <person name="Saif S."/>
            <person name="Shea T."/>
            <person name="Shenoy N."/>
            <person name="Sisk P."/>
            <person name="Stolte C."/>
            <person name="Sykes S."/>
            <person name="White J."/>
            <person name="Yandava C."/>
            <person name="Haas B."/>
            <person name="Henn M.R."/>
            <person name="Nusbaum C."/>
            <person name="Birren B."/>
        </authorList>
    </citation>
    <scope>NUCLEOTIDE SEQUENCE [LARGE SCALE GENOMIC DNA]</scope>
</reference>
<dbReference type="Pfam" id="PF01073">
    <property type="entry name" value="3Beta_HSD"/>
    <property type="match status" value="1"/>
</dbReference>
<name>A0A1S0TFI3_LOALO</name>
<dbReference type="AlphaFoldDB" id="A0A1S0TFI3"/>
<dbReference type="EMBL" id="JH715083">
    <property type="protein sequence ID" value="EFO12661.1"/>
    <property type="molecule type" value="Genomic_DNA"/>
</dbReference>
<dbReference type="RefSeq" id="XP_003151408.1">
    <property type="nucleotide sequence ID" value="XM_003151360.1"/>
</dbReference>
<protein>
    <recommendedName>
        <fullName evidence="2">3-beta hydroxysteroid dehydrogenase/isomerase domain-containing protein</fullName>
    </recommendedName>
</protein>
<proteinExistence type="predicted"/>
<dbReference type="GO" id="GO:0016616">
    <property type="term" value="F:oxidoreductase activity, acting on the CH-OH group of donors, NAD or NADP as acceptor"/>
    <property type="evidence" value="ECO:0007669"/>
    <property type="project" value="InterPro"/>
</dbReference>
<evidence type="ECO:0000259" key="2">
    <source>
        <dbReference type="Pfam" id="PF01073"/>
    </source>
</evidence>
<feature type="non-terminal residue" evidence="3">
    <location>
        <position position="1"/>
    </location>
</feature>
<dbReference type="OMA" id="WADESIC"/>
<dbReference type="InterPro" id="IPR002225">
    <property type="entry name" value="3Beta_OHSteriod_DH/Estase"/>
</dbReference>
<dbReference type="CTD" id="9953367"/>
<dbReference type="KEGG" id="loa:LOAG_15871"/>
<dbReference type="PANTHER" id="PTHR10366">
    <property type="entry name" value="NAD DEPENDENT EPIMERASE/DEHYDRATASE"/>
    <property type="match status" value="1"/>
</dbReference>
<accession>A0A1S0TFI3</accession>
<dbReference type="GO" id="GO:0006694">
    <property type="term" value="P:steroid biosynthetic process"/>
    <property type="evidence" value="ECO:0007669"/>
    <property type="project" value="InterPro"/>
</dbReference>
<organism evidence="3">
    <name type="scientific">Loa loa</name>
    <name type="common">Eye worm</name>
    <name type="synonym">Filaria loa</name>
    <dbReference type="NCBI Taxonomy" id="7209"/>
    <lineage>
        <taxon>Eukaryota</taxon>
        <taxon>Metazoa</taxon>
        <taxon>Ecdysozoa</taxon>
        <taxon>Nematoda</taxon>
        <taxon>Chromadorea</taxon>
        <taxon>Rhabditida</taxon>
        <taxon>Spirurina</taxon>
        <taxon>Spiruromorpha</taxon>
        <taxon>Filarioidea</taxon>
        <taxon>Onchocercidae</taxon>
        <taxon>Loa</taxon>
    </lineage>
</organism>
<sequence length="90" mass="9780">VGPLRDLKYSSERLELVEADLECADHWPRAVEECTYIMHIASPWPIVADEATIKIAKNGTLNVLKAAAQCSTIQKIVLTSSTAAINGNSQ</sequence>
<dbReference type="OrthoDB" id="2735536at2759"/>
<evidence type="ECO:0000256" key="1">
    <source>
        <dbReference type="ARBA" id="ARBA00023002"/>
    </source>
</evidence>
<evidence type="ECO:0000313" key="3">
    <source>
        <dbReference type="EMBL" id="EFO12661.1"/>
    </source>
</evidence>
<dbReference type="SUPFAM" id="SSF51735">
    <property type="entry name" value="NAD(P)-binding Rossmann-fold domains"/>
    <property type="match status" value="1"/>
</dbReference>
<dbReference type="GeneID" id="9953367"/>
<dbReference type="InParanoid" id="A0A1S0TFI3"/>
<dbReference type="Gene3D" id="3.40.50.720">
    <property type="entry name" value="NAD(P)-binding Rossmann-like Domain"/>
    <property type="match status" value="1"/>
</dbReference>
<dbReference type="InterPro" id="IPR036291">
    <property type="entry name" value="NAD(P)-bd_dom_sf"/>
</dbReference>
<keyword evidence="1" id="KW-0560">Oxidoreductase</keyword>